<gene>
    <name evidence="3" type="ORF">BB558_003723</name>
</gene>
<dbReference type="Pfam" id="PF01237">
    <property type="entry name" value="Oxysterol_BP"/>
    <property type="match status" value="1"/>
</dbReference>
<evidence type="ECO:0000313" key="4">
    <source>
        <dbReference type="Proteomes" id="UP000245591"/>
    </source>
</evidence>
<reference evidence="3 4" key="1">
    <citation type="journal article" date="2018" name="MBio">
        <title>Comparative Genomics Reveals the Core Gene Toolbox for the Fungus-Insect Symbiosis.</title>
        <authorList>
            <person name="Wang Y."/>
            <person name="Stata M."/>
            <person name="Wang W."/>
            <person name="Stajich J.E."/>
            <person name="White M.M."/>
            <person name="Moncalvo J.M."/>
        </authorList>
    </citation>
    <scope>NUCLEOTIDE SEQUENCE [LARGE SCALE GENOMIC DNA]</scope>
    <source>
        <strain evidence="3 4">AUS-126-30</strain>
    </source>
</reference>
<dbReference type="PROSITE" id="PS01013">
    <property type="entry name" value="OSBP"/>
    <property type="match status" value="1"/>
</dbReference>
<dbReference type="Gene3D" id="2.40.160.120">
    <property type="match status" value="1"/>
</dbReference>
<evidence type="ECO:0000313" key="3">
    <source>
        <dbReference type="EMBL" id="PWA00227.1"/>
    </source>
</evidence>
<evidence type="ECO:0008006" key="5">
    <source>
        <dbReference type="Google" id="ProtNLM"/>
    </source>
</evidence>
<dbReference type="InterPro" id="IPR000648">
    <property type="entry name" value="Oxysterol-bd"/>
</dbReference>
<dbReference type="PANTHER" id="PTHR10972:SF212">
    <property type="entry name" value="OXYSTEROL-BINDING PROTEIN-LIKE PROTEIN 1"/>
    <property type="match status" value="1"/>
</dbReference>
<dbReference type="GO" id="GO:0032934">
    <property type="term" value="F:sterol binding"/>
    <property type="evidence" value="ECO:0007669"/>
    <property type="project" value="TreeGrafter"/>
</dbReference>
<dbReference type="GO" id="GO:0016020">
    <property type="term" value="C:membrane"/>
    <property type="evidence" value="ECO:0007669"/>
    <property type="project" value="TreeGrafter"/>
</dbReference>
<dbReference type="PANTHER" id="PTHR10972">
    <property type="entry name" value="OXYSTEROL-BINDING PROTEIN-RELATED"/>
    <property type="match status" value="1"/>
</dbReference>
<keyword evidence="4" id="KW-1185">Reference proteome</keyword>
<dbReference type="AlphaFoldDB" id="A0A2U1J563"/>
<dbReference type="SUPFAM" id="SSF144000">
    <property type="entry name" value="Oxysterol-binding protein-like"/>
    <property type="match status" value="1"/>
</dbReference>
<dbReference type="Proteomes" id="UP000245591">
    <property type="component" value="Unassembled WGS sequence"/>
</dbReference>
<protein>
    <recommendedName>
        <fullName evidence="5">Oxysterol-binding protein</fullName>
    </recommendedName>
</protein>
<evidence type="ECO:0000256" key="1">
    <source>
        <dbReference type="ARBA" id="ARBA00008842"/>
    </source>
</evidence>
<dbReference type="EMBL" id="MBFU01000350">
    <property type="protein sequence ID" value="PWA00227.1"/>
    <property type="molecule type" value="Genomic_DNA"/>
</dbReference>
<dbReference type="InterPro" id="IPR037239">
    <property type="entry name" value="OSBP_sf"/>
</dbReference>
<proteinExistence type="inferred from homology"/>
<evidence type="ECO:0000256" key="2">
    <source>
        <dbReference type="RuleBase" id="RU003844"/>
    </source>
</evidence>
<dbReference type="InterPro" id="IPR018494">
    <property type="entry name" value="Oxysterol-bd_CS"/>
</dbReference>
<sequence>MLNIRKKKDKSPIVFEEDVILEENPEHHKNDTIKAPGDQNKIFGMLNILRKLVGVKDLINLRLPLPTQLLDPISNLEYWGYMDHPSYFTKIPENDDPLERLLQTLRWWVVKDSKYTKNRVVKPFNSILGERFFCRWRVEREPHDSESSKSQSSSSSVSLTLPSNVEIDESEYIRVEYITEQISHHPPVSAFSYRCQEKGLEAVGLDHISAKFSGLSATVSSGSWTKGVFVNLSTRENEEYLCTHPTAQIVGWITANLKLICVGSLHVICPKTKLAAVLDFSEKNWYGKIRDVINGKVFRYNPEKHHVEKWTAKTVPDDVEILATISGQWAGQSYINYVGGAEGVLLVDMDNVTPSEKVIKDISEQTEFESRRVWKNIAKNMIENNFGLATKLKVEIEEKQRERAAEREEAGKKFVPALFVDSFESGKPELLPDAPINL</sequence>
<dbReference type="Gene3D" id="3.30.70.3490">
    <property type="match status" value="1"/>
</dbReference>
<dbReference type="GO" id="GO:0005829">
    <property type="term" value="C:cytosol"/>
    <property type="evidence" value="ECO:0007669"/>
    <property type="project" value="TreeGrafter"/>
</dbReference>
<organism evidence="3 4">
    <name type="scientific">Smittium angustum</name>
    <dbReference type="NCBI Taxonomy" id="133377"/>
    <lineage>
        <taxon>Eukaryota</taxon>
        <taxon>Fungi</taxon>
        <taxon>Fungi incertae sedis</taxon>
        <taxon>Zoopagomycota</taxon>
        <taxon>Kickxellomycotina</taxon>
        <taxon>Harpellomycetes</taxon>
        <taxon>Harpellales</taxon>
        <taxon>Legeriomycetaceae</taxon>
        <taxon>Smittium</taxon>
    </lineage>
</organism>
<comment type="caution">
    <text evidence="3">The sequence shown here is derived from an EMBL/GenBank/DDBJ whole genome shotgun (WGS) entry which is preliminary data.</text>
</comment>
<name>A0A2U1J563_SMIAN</name>
<accession>A0A2U1J563</accession>
<comment type="similarity">
    <text evidence="1 2">Belongs to the OSBP family.</text>
</comment>